<organism evidence="1 2">
    <name type="scientific">Rosistilla carotiformis</name>
    <dbReference type="NCBI Taxonomy" id="2528017"/>
    <lineage>
        <taxon>Bacteria</taxon>
        <taxon>Pseudomonadati</taxon>
        <taxon>Planctomycetota</taxon>
        <taxon>Planctomycetia</taxon>
        <taxon>Pirellulales</taxon>
        <taxon>Pirellulaceae</taxon>
        <taxon>Rosistilla</taxon>
    </lineage>
</organism>
<dbReference type="AlphaFoldDB" id="A0A518JZ97"/>
<dbReference type="KEGG" id="rcf:Poly24_45950"/>
<dbReference type="RefSeq" id="WP_145100759.1">
    <property type="nucleotide sequence ID" value="NZ_CP036348.1"/>
</dbReference>
<dbReference type="Pfam" id="PF00756">
    <property type="entry name" value="Esterase"/>
    <property type="match status" value="1"/>
</dbReference>
<gene>
    <name evidence="1" type="ORF">Poly24_45950</name>
</gene>
<accession>A0A518JZ97</accession>
<reference evidence="1 2" key="1">
    <citation type="submission" date="2019-02" db="EMBL/GenBank/DDBJ databases">
        <title>Deep-cultivation of Planctomycetes and their phenomic and genomic characterization uncovers novel biology.</title>
        <authorList>
            <person name="Wiegand S."/>
            <person name="Jogler M."/>
            <person name="Boedeker C."/>
            <person name="Pinto D."/>
            <person name="Vollmers J."/>
            <person name="Rivas-Marin E."/>
            <person name="Kohn T."/>
            <person name="Peeters S.H."/>
            <person name="Heuer A."/>
            <person name="Rast P."/>
            <person name="Oberbeckmann S."/>
            <person name="Bunk B."/>
            <person name="Jeske O."/>
            <person name="Meyerdierks A."/>
            <person name="Storesund J.E."/>
            <person name="Kallscheuer N."/>
            <person name="Luecker S."/>
            <person name="Lage O.M."/>
            <person name="Pohl T."/>
            <person name="Merkel B.J."/>
            <person name="Hornburger P."/>
            <person name="Mueller R.-W."/>
            <person name="Bruemmer F."/>
            <person name="Labrenz M."/>
            <person name="Spormann A.M."/>
            <person name="Op den Camp H."/>
            <person name="Overmann J."/>
            <person name="Amann R."/>
            <person name="Jetten M.S.M."/>
            <person name="Mascher T."/>
            <person name="Medema M.H."/>
            <person name="Devos D.P."/>
            <person name="Kaster A.-K."/>
            <person name="Ovreas L."/>
            <person name="Rohde M."/>
            <person name="Galperin M.Y."/>
            <person name="Jogler C."/>
        </authorList>
    </citation>
    <scope>NUCLEOTIDE SEQUENCE [LARGE SCALE GENOMIC DNA]</scope>
    <source>
        <strain evidence="1 2">Poly24</strain>
    </source>
</reference>
<dbReference type="InterPro" id="IPR000801">
    <property type="entry name" value="Esterase-like"/>
</dbReference>
<evidence type="ECO:0000313" key="2">
    <source>
        <dbReference type="Proteomes" id="UP000315082"/>
    </source>
</evidence>
<dbReference type="PANTHER" id="PTHR48098:SF6">
    <property type="entry name" value="FERRI-BACILLIBACTIN ESTERASE BESA"/>
    <property type="match status" value="1"/>
</dbReference>
<name>A0A518JZ97_9BACT</name>
<dbReference type="Proteomes" id="UP000315082">
    <property type="component" value="Chromosome"/>
</dbReference>
<proteinExistence type="predicted"/>
<dbReference type="Gene3D" id="3.40.50.1820">
    <property type="entry name" value="alpha/beta hydrolase"/>
    <property type="match status" value="1"/>
</dbReference>
<keyword evidence="2" id="KW-1185">Reference proteome</keyword>
<dbReference type="OrthoDB" id="184858at2"/>
<protein>
    <submittedName>
        <fullName evidence="1">Esterase</fullName>
    </submittedName>
</protein>
<dbReference type="InterPro" id="IPR029058">
    <property type="entry name" value="AB_hydrolase_fold"/>
</dbReference>
<dbReference type="InterPro" id="IPR050583">
    <property type="entry name" value="Mycobacterial_A85_antigen"/>
</dbReference>
<dbReference type="EMBL" id="CP036348">
    <property type="protein sequence ID" value="QDV70862.1"/>
    <property type="molecule type" value="Genomic_DNA"/>
</dbReference>
<dbReference type="SUPFAM" id="SSF53474">
    <property type="entry name" value="alpha/beta-Hydrolases"/>
    <property type="match status" value="1"/>
</dbReference>
<evidence type="ECO:0000313" key="1">
    <source>
        <dbReference type="EMBL" id="QDV70862.1"/>
    </source>
</evidence>
<dbReference type="PANTHER" id="PTHR48098">
    <property type="entry name" value="ENTEROCHELIN ESTERASE-RELATED"/>
    <property type="match status" value="1"/>
</dbReference>
<sequence length="235" mass="26280">MLCRHERLPFDKSTRRVSLFSLKNRGEPDDVVVYCSDGQSIGAFAQQFFNAFGADCFWFVGVDCSTEHRNAEYVIGRDDSIFEMHECFFVNTVVDWATKAIGIQHSRGQSAVFGYSCGGAFAASIGIRHPDVYGTIFAFSIAGRPITNFDAKPEADLSELSFCFRSGSREPKGMRSYMKRLENWLRSADVQVNNKTLAGGHEFALWSAGLNESISAAYELTHNNAVNHSRRQRGF</sequence>